<dbReference type="InterPro" id="IPR020598">
    <property type="entry name" value="rRNA_Ade_methylase_Trfase_N"/>
</dbReference>
<evidence type="ECO:0000256" key="1">
    <source>
        <dbReference type="ARBA" id="ARBA00004173"/>
    </source>
</evidence>
<dbReference type="NCBIfam" id="TIGR00755">
    <property type="entry name" value="ksgA"/>
    <property type="match status" value="1"/>
</dbReference>
<feature type="binding site" evidence="11">
    <location>
        <position position="60"/>
    </location>
    <ligand>
        <name>S-adenosyl-L-methionine</name>
        <dbReference type="ChEBI" id="CHEBI:59789"/>
    </ligand>
</feature>
<gene>
    <name evidence="14" type="ORF">FWK35_00010499</name>
</gene>
<dbReference type="EC" id="2.1.1.-" evidence="12"/>
<evidence type="ECO:0000256" key="2">
    <source>
        <dbReference type="ARBA" id="ARBA00022552"/>
    </source>
</evidence>
<feature type="domain" description="Ribosomal RNA adenine methylase transferase N-terminal" evidence="13">
    <location>
        <begin position="40"/>
        <end position="231"/>
    </location>
</feature>
<dbReference type="SUPFAM" id="SSF53335">
    <property type="entry name" value="S-adenosyl-L-methionine-dependent methyltransferases"/>
    <property type="match status" value="1"/>
</dbReference>
<feature type="binding site" evidence="11">
    <location>
        <position position="138"/>
    </location>
    <ligand>
        <name>S-adenosyl-L-methionine</name>
        <dbReference type="ChEBI" id="CHEBI:59789"/>
    </ligand>
</feature>
<feature type="binding site" evidence="11">
    <location>
        <position position="108"/>
    </location>
    <ligand>
        <name>S-adenosyl-L-methionine</name>
        <dbReference type="ChEBI" id="CHEBI:59789"/>
    </ligand>
</feature>
<keyword evidence="5 11" id="KW-0949">S-adenosyl-L-methionine</keyword>
<dbReference type="PANTHER" id="PTHR11727:SF17">
    <property type="entry name" value="DIMETHYLADENOSINE TRANSFERASE 1, MITOCHONDRIAL"/>
    <property type="match status" value="1"/>
</dbReference>
<evidence type="ECO:0000256" key="12">
    <source>
        <dbReference type="RuleBase" id="RU362106"/>
    </source>
</evidence>
<comment type="caution">
    <text evidence="14">The sequence shown here is derived from an EMBL/GenBank/DDBJ whole genome shotgun (WGS) entry which is preliminary data.</text>
</comment>
<dbReference type="SMART" id="SM00650">
    <property type="entry name" value="rADc"/>
    <property type="match status" value="1"/>
</dbReference>
<dbReference type="GO" id="GO:0006391">
    <property type="term" value="P:transcription initiation at mitochondrial promoter"/>
    <property type="evidence" value="ECO:0007669"/>
    <property type="project" value="TreeGrafter"/>
</dbReference>
<comment type="similarity">
    <text evidence="11 12">Belongs to the class I-like SAM-binding methyltransferase superfamily. rRNA adenine N(6)-methyltransferase family.</text>
</comment>
<evidence type="ECO:0000313" key="15">
    <source>
        <dbReference type="Proteomes" id="UP000478052"/>
    </source>
</evidence>
<keyword evidence="6 11" id="KW-0694">RNA-binding</keyword>
<dbReference type="EMBL" id="VUJU01003207">
    <property type="protein sequence ID" value="KAF0758771.1"/>
    <property type="molecule type" value="Genomic_DNA"/>
</dbReference>
<protein>
    <recommendedName>
        <fullName evidence="12">rRNA adenine N(6)-methyltransferase</fullName>
        <ecNumber evidence="12">2.1.1.-</ecNumber>
    </recommendedName>
</protein>
<evidence type="ECO:0000259" key="13">
    <source>
        <dbReference type="SMART" id="SM00650"/>
    </source>
</evidence>
<comment type="subcellular location">
    <subcellularLocation>
        <location evidence="1">Mitochondrion</location>
    </subcellularLocation>
</comment>
<evidence type="ECO:0000256" key="8">
    <source>
        <dbReference type="ARBA" id="ARBA00023015"/>
    </source>
</evidence>
<evidence type="ECO:0000256" key="7">
    <source>
        <dbReference type="ARBA" id="ARBA00022946"/>
    </source>
</evidence>
<keyword evidence="7" id="KW-0809">Transit peptide</keyword>
<dbReference type="InterPro" id="IPR023165">
    <property type="entry name" value="rRNA_Ade_diMease-like_C"/>
</dbReference>
<dbReference type="InterPro" id="IPR011530">
    <property type="entry name" value="rRNA_adenine_dimethylase"/>
</dbReference>
<keyword evidence="8" id="KW-0805">Transcription regulation</keyword>
<dbReference type="Gene3D" id="3.40.50.150">
    <property type="entry name" value="Vaccinia Virus protein VP39"/>
    <property type="match status" value="1"/>
</dbReference>
<evidence type="ECO:0000256" key="3">
    <source>
        <dbReference type="ARBA" id="ARBA00022603"/>
    </source>
</evidence>
<dbReference type="InterPro" id="IPR001737">
    <property type="entry name" value="KsgA/Erm"/>
</dbReference>
<keyword evidence="9" id="KW-0496">Mitochondrion</keyword>
<evidence type="ECO:0000256" key="4">
    <source>
        <dbReference type="ARBA" id="ARBA00022679"/>
    </source>
</evidence>
<keyword evidence="4 11" id="KW-0808">Transferase</keyword>
<feature type="binding site" evidence="11">
    <location>
        <position position="82"/>
    </location>
    <ligand>
        <name>S-adenosyl-L-methionine</name>
        <dbReference type="ChEBI" id="CHEBI:59789"/>
    </ligand>
</feature>
<dbReference type="GO" id="GO:0005759">
    <property type="term" value="C:mitochondrial matrix"/>
    <property type="evidence" value="ECO:0007669"/>
    <property type="project" value="TreeGrafter"/>
</dbReference>
<dbReference type="PROSITE" id="PS51689">
    <property type="entry name" value="SAM_RNA_A_N6_MT"/>
    <property type="match status" value="1"/>
</dbReference>
<dbReference type="PANTHER" id="PTHR11727">
    <property type="entry name" value="DIMETHYLADENOSINE TRANSFERASE"/>
    <property type="match status" value="1"/>
</dbReference>
<keyword evidence="15" id="KW-1185">Reference proteome</keyword>
<dbReference type="OrthoDB" id="16079at2759"/>
<evidence type="ECO:0000256" key="11">
    <source>
        <dbReference type="PROSITE-ProRule" id="PRU01026"/>
    </source>
</evidence>
<sequence length="356" mass="41221">MSVSQIIRLPPLPSIRDLIKLYKLRAMKELSQNFLMEPRLISRIVRSAGSVKDCEVCEVGPGPGNITRSIIQNMPSRVLIIEKDKRFTPSLELLAESSPVPLELIFGDVMNFNLEQMFNEDNKMEWEDKCPQIHLIGNLPFNVSTPLIIRWLKAISERKSAWRYGRVRMTLTFQKEVAERMVAPIMTKERSRLSVMCQNWCKVEHKFNIPGRAFIPKPNVDVGVVRLTPLKKPIINLPFDIIEKVIRSVFSYRQKHCIRGVETLFPKPVREQLASELLTAAAIEPSTRPFQLTVSEFGRICEAYMSICKEKPDYMKYNYREQKSDENWPDVKINNSDSSENIISINEMRTCIKYLK</sequence>
<dbReference type="Gene3D" id="1.10.8.100">
    <property type="entry name" value="Ribosomal RNA adenine dimethylase-like, domain 2"/>
    <property type="match status" value="1"/>
</dbReference>
<evidence type="ECO:0000256" key="6">
    <source>
        <dbReference type="ARBA" id="ARBA00022884"/>
    </source>
</evidence>
<dbReference type="InterPro" id="IPR029063">
    <property type="entry name" value="SAM-dependent_MTases_sf"/>
</dbReference>
<dbReference type="FunFam" id="3.40.50.150:FF:000109">
    <property type="entry name" value="rRNA adenine N(6)-methyltransferase"/>
    <property type="match status" value="1"/>
</dbReference>
<evidence type="ECO:0000313" key="14">
    <source>
        <dbReference type="EMBL" id="KAF0758771.1"/>
    </source>
</evidence>
<dbReference type="Pfam" id="PF00398">
    <property type="entry name" value="RrnaAD"/>
    <property type="match status" value="1"/>
</dbReference>
<dbReference type="AlphaFoldDB" id="A0A6G0YMG6"/>
<name>A0A6G0YMG6_APHCR</name>
<keyword evidence="10" id="KW-0804">Transcription</keyword>
<dbReference type="Proteomes" id="UP000478052">
    <property type="component" value="Unassembled WGS sequence"/>
</dbReference>
<proteinExistence type="inferred from homology"/>
<reference evidence="14 15" key="1">
    <citation type="submission" date="2019-08" db="EMBL/GenBank/DDBJ databases">
        <title>Whole genome of Aphis craccivora.</title>
        <authorList>
            <person name="Voronova N.V."/>
            <person name="Shulinski R.S."/>
            <person name="Bandarenka Y.V."/>
            <person name="Zhorov D.G."/>
            <person name="Warner D."/>
        </authorList>
    </citation>
    <scope>NUCLEOTIDE SEQUENCE [LARGE SCALE GENOMIC DNA]</scope>
    <source>
        <strain evidence="14">180601</strain>
        <tissue evidence="14">Whole Body</tissue>
    </source>
</reference>
<keyword evidence="2 12" id="KW-0698">rRNA processing</keyword>
<evidence type="ECO:0000256" key="5">
    <source>
        <dbReference type="ARBA" id="ARBA00022691"/>
    </source>
</evidence>
<dbReference type="GO" id="GO:0034246">
    <property type="term" value="F:mitochondrial transcription factor activity"/>
    <property type="evidence" value="ECO:0007669"/>
    <property type="project" value="TreeGrafter"/>
</dbReference>
<keyword evidence="3 11" id="KW-0489">Methyltransferase</keyword>
<dbReference type="FunFam" id="1.10.8.100:FF:000006">
    <property type="entry name" value="rRNA adenine N(6)-methyltransferase"/>
    <property type="match status" value="1"/>
</dbReference>
<dbReference type="GO" id="GO:0000179">
    <property type="term" value="F:rRNA (adenine-N6,N6-)-dimethyltransferase activity"/>
    <property type="evidence" value="ECO:0007669"/>
    <property type="project" value="UniProtKB-UniRule"/>
</dbReference>
<organism evidence="14 15">
    <name type="scientific">Aphis craccivora</name>
    <name type="common">Cowpea aphid</name>
    <dbReference type="NCBI Taxonomy" id="307492"/>
    <lineage>
        <taxon>Eukaryota</taxon>
        <taxon>Metazoa</taxon>
        <taxon>Ecdysozoa</taxon>
        <taxon>Arthropoda</taxon>
        <taxon>Hexapoda</taxon>
        <taxon>Insecta</taxon>
        <taxon>Pterygota</taxon>
        <taxon>Neoptera</taxon>
        <taxon>Paraneoptera</taxon>
        <taxon>Hemiptera</taxon>
        <taxon>Sternorrhyncha</taxon>
        <taxon>Aphidomorpha</taxon>
        <taxon>Aphidoidea</taxon>
        <taxon>Aphididae</taxon>
        <taxon>Aphidini</taxon>
        <taxon>Aphis</taxon>
        <taxon>Aphis</taxon>
    </lineage>
</organism>
<dbReference type="GO" id="GO:0003723">
    <property type="term" value="F:RNA binding"/>
    <property type="evidence" value="ECO:0007669"/>
    <property type="project" value="UniProtKB-UniRule"/>
</dbReference>
<feature type="binding site" evidence="11">
    <location>
        <position position="33"/>
    </location>
    <ligand>
        <name>S-adenosyl-L-methionine</name>
        <dbReference type="ChEBI" id="CHEBI:59789"/>
    </ligand>
</feature>
<evidence type="ECO:0000256" key="10">
    <source>
        <dbReference type="ARBA" id="ARBA00023163"/>
    </source>
</evidence>
<evidence type="ECO:0000256" key="9">
    <source>
        <dbReference type="ARBA" id="ARBA00023128"/>
    </source>
</evidence>
<feature type="binding site" evidence="11">
    <location>
        <position position="35"/>
    </location>
    <ligand>
        <name>S-adenosyl-L-methionine</name>
        <dbReference type="ChEBI" id="CHEBI:59789"/>
    </ligand>
</feature>
<accession>A0A6G0YMG6</accession>